<comment type="caution">
    <text evidence="2">The sequence shown here is derived from an EMBL/GenBank/DDBJ whole genome shotgun (WGS) entry which is preliminary data.</text>
</comment>
<keyword evidence="3" id="KW-1185">Reference proteome</keyword>
<protein>
    <submittedName>
        <fullName evidence="2">Uncharacterized protein</fullName>
    </submittedName>
</protein>
<dbReference type="EMBL" id="VORZ01000001">
    <property type="protein sequence ID" value="TXD97928.1"/>
    <property type="molecule type" value="Genomic_DNA"/>
</dbReference>
<keyword evidence="1" id="KW-1133">Transmembrane helix</keyword>
<organism evidence="2 3">
    <name type="scientific">Psychrobacter frigidicola</name>
    <dbReference type="NCBI Taxonomy" id="45611"/>
    <lineage>
        <taxon>Bacteria</taxon>
        <taxon>Pseudomonadati</taxon>
        <taxon>Pseudomonadota</taxon>
        <taxon>Gammaproteobacteria</taxon>
        <taxon>Moraxellales</taxon>
        <taxon>Moraxellaceae</taxon>
        <taxon>Psychrobacter</taxon>
    </lineage>
</organism>
<evidence type="ECO:0000256" key="1">
    <source>
        <dbReference type="SAM" id="Phobius"/>
    </source>
</evidence>
<dbReference type="RefSeq" id="WP_147221898.1">
    <property type="nucleotide sequence ID" value="NZ_CAJGYY010000001.1"/>
</dbReference>
<gene>
    <name evidence="2" type="ORF">ES754_02935</name>
</gene>
<sequence>MRYINYSLLVMGLLCIFLLIKSSGEVVEISGIRYIFQGFNFGNTMIFTLSSGMLVSIWFYFLVVYLPQNQKKKRVKANFLSQYIEFRRQLILHILNTYNKGNISESYVDTDLLIDSDKFKAYFKEYVTESQNRWHVFLNNLDEEALAEILIEFEAFKEAVSYLLNNVEIENNNIFSFLHNFNAISISLKNTKLYDDRDKQFARLLWEILASFSFMGGYQENNHFEKMFKKI</sequence>
<evidence type="ECO:0000313" key="2">
    <source>
        <dbReference type="EMBL" id="TXD97928.1"/>
    </source>
</evidence>
<feature type="transmembrane region" description="Helical" evidence="1">
    <location>
        <begin position="40"/>
        <end position="66"/>
    </location>
</feature>
<reference evidence="2 3" key="1">
    <citation type="submission" date="2019-08" db="EMBL/GenBank/DDBJ databases">
        <title>Genome sequence of Psychrobacter frigidicola ACAM304 (type strain).</title>
        <authorList>
            <person name="Bowman J.P."/>
        </authorList>
    </citation>
    <scope>NUCLEOTIDE SEQUENCE [LARGE SCALE GENOMIC DNA]</scope>
    <source>
        <strain evidence="2 3">ACAM 304</strain>
    </source>
</reference>
<dbReference type="Proteomes" id="UP000321903">
    <property type="component" value="Unassembled WGS sequence"/>
</dbReference>
<keyword evidence="1" id="KW-0812">Transmembrane</keyword>
<dbReference type="AlphaFoldDB" id="A0A5C7A487"/>
<keyword evidence="1" id="KW-0472">Membrane</keyword>
<proteinExistence type="predicted"/>
<accession>A0A5C7A487</accession>
<name>A0A5C7A487_9GAMM</name>
<evidence type="ECO:0000313" key="3">
    <source>
        <dbReference type="Proteomes" id="UP000321903"/>
    </source>
</evidence>
<dbReference type="OrthoDB" id="7062017at2"/>